<proteinExistence type="predicted"/>
<protein>
    <submittedName>
        <fullName evidence="12">Molybdenum ABC transporter ATP-binding protein</fullName>
        <ecNumber evidence="12">3.6.3.29</ecNumber>
    </submittedName>
</protein>
<evidence type="ECO:0000313" key="12">
    <source>
        <dbReference type="EMBL" id="RGE45964.1"/>
    </source>
</evidence>
<keyword evidence="5" id="KW-0547">Nucleotide-binding</keyword>
<evidence type="ECO:0000256" key="7">
    <source>
        <dbReference type="ARBA" id="ARBA00022967"/>
    </source>
</evidence>
<evidence type="ECO:0000256" key="4">
    <source>
        <dbReference type="ARBA" id="ARBA00022519"/>
    </source>
</evidence>
<dbReference type="InterPro" id="IPR011868">
    <property type="entry name" value="ModC_ABC_ATP-bd"/>
</dbReference>
<dbReference type="EC" id="3.6.3.29" evidence="12"/>
<dbReference type="Proteomes" id="UP000261948">
    <property type="component" value="Unassembled WGS sequence"/>
</dbReference>
<dbReference type="GO" id="GO:0015098">
    <property type="term" value="F:molybdate ion transmembrane transporter activity"/>
    <property type="evidence" value="ECO:0007669"/>
    <property type="project" value="InterPro"/>
</dbReference>
<dbReference type="InterPro" id="IPR017871">
    <property type="entry name" value="ABC_transporter-like_CS"/>
</dbReference>
<evidence type="ECO:0000256" key="2">
    <source>
        <dbReference type="ARBA" id="ARBA00022475"/>
    </source>
</evidence>
<dbReference type="InterPro" id="IPR027417">
    <property type="entry name" value="P-loop_NTPase"/>
</dbReference>
<dbReference type="NCBIfam" id="TIGR02142">
    <property type="entry name" value="modC_ABC"/>
    <property type="match status" value="1"/>
</dbReference>
<dbReference type="SMART" id="SM00382">
    <property type="entry name" value="AAA"/>
    <property type="match status" value="1"/>
</dbReference>
<dbReference type="InterPro" id="IPR005116">
    <property type="entry name" value="Transp-assoc_OB_typ1"/>
</dbReference>
<dbReference type="AlphaFoldDB" id="A0A373FP70"/>
<name>A0A373FP70_COMTE</name>
<keyword evidence="12" id="KW-0378">Hydrolase</keyword>
<evidence type="ECO:0000256" key="1">
    <source>
        <dbReference type="ARBA" id="ARBA00022448"/>
    </source>
</evidence>
<accession>A0A373FP70</accession>
<sequence>MTVSNFITAQLKLTRSDFALDVDLQLPGHGVTALFGPSGCGKTTCLRSLAGLERAQGKVTVNQTVWQDDARKQWLPTHQRALGYVFQEASLFAHLSVQRNIDYGLKRTPTERRKVSRDRAVELLGIAHLMDRMPATLSGGERQRVAIARALATSPEVLLMDEPLAALDAQRKAEVLPYLEQLQRHLQIPVVYVSHSMDEVARLAQHMVLLREGKVIAQGAVTELLSSLDLPLAQGDLASSVVHATVHSHDAADHLSTLAFDGGQLQLVMARPRAAGSQVQLRVQARDVSLSLARPEGSSILNILPAQVLGLREDGPGQTMVSLQAGNTRFLARITQHSARALGLQAGMPLFAQIKGMALLD</sequence>
<evidence type="ECO:0000256" key="6">
    <source>
        <dbReference type="ARBA" id="ARBA00022840"/>
    </source>
</evidence>
<dbReference type="InterPro" id="IPR003593">
    <property type="entry name" value="AAA+_ATPase"/>
</dbReference>
<organism evidence="12 13">
    <name type="scientific">Comamonas testosteroni</name>
    <name type="common">Pseudomonas testosteroni</name>
    <dbReference type="NCBI Taxonomy" id="285"/>
    <lineage>
        <taxon>Bacteria</taxon>
        <taxon>Pseudomonadati</taxon>
        <taxon>Pseudomonadota</taxon>
        <taxon>Betaproteobacteria</taxon>
        <taxon>Burkholderiales</taxon>
        <taxon>Comamonadaceae</taxon>
        <taxon>Comamonas</taxon>
    </lineage>
</organism>
<keyword evidence="7" id="KW-1278">Translocase</keyword>
<keyword evidence="6 12" id="KW-0067">ATP-binding</keyword>
<evidence type="ECO:0000256" key="5">
    <source>
        <dbReference type="ARBA" id="ARBA00022741"/>
    </source>
</evidence>
<keyword evidence="1" id="KW-0813">Transport</keyword>
<dbReference type="GO" id="GO:0016887">
    <property type="term" value="F:ATP hydrolysis activity"/>
    <property type="evidence" value="ECO:0007669"/>
    <property type="project" value="InterPro"/>
</dbReference>
<dbReference type="GO" id="GO:0140359">
    <property type="term" value="F:ABC-type transporter activity"/>
    <property type="evidence" value="ECO:0007669"/>
    <property type="project" value="InterPro"/>
</dbReference>
<dbReference type="InterPro" id="IPR008995">
    <property type="entry name" value="Mo/tungstate-bd_C_term_dom"/>
</dbReference>
<dbReference type="PANTHER" id="PTHR43514:SF10">
    <property type="entry name" value="MOLYBDENUM IMPORT ATP-BINDING PROTEIN MODC 2"/>
    <property type="match status" value="1"/>
</dbReference>
<evidence type="ECO:0000256" key="3">
    <source>
        <dbReference type="ARBA" id="ARBA00022505"/>
    </source>
</evidence>
<evidence type="ECO:0000259" key="10">
    <source>
        <dbReference type="PROSITE" id="PS50893"/>
    </source>
</evidence>
<keyword evidence="4" id="KW-0997">Cell inner membrane</keyword>
<dbReference type="Gene3D" id="2.40.50.100">
    <property type="match status" value="1"/>
</dbReference>
<dbReference type="Pfam" id="PF03459">
    <property type="entry name" value="TOBE"/>
    <property type="match status" value="1"/>
</dbReference>
<dbReference type="PROSITE" id="PS00211">
    <property type="entry name" value="ABC_TRANSPORTER_1"/>
    <property type="match status" value="1"/>
</dbReference>
<feature type="domain" description="ABC transporter" evidence="10">
    <location>
        <begin position="1"/>
        <end position="237"/>
    </location>
</feature>
<reference evidence="12 13" key="1">
    <citation type="submission" date="2018-08" db="EMBL/GenBank/DDBJ databases">
        <title>Comamonas testosteroni strain SWCO2.</title>
        <authorList>
            <person name="Jiang N."/>
            <person name="Zhang X.Z."/>
        </authorList>
    </citation>
    <scope>NUCLEOTIDE SEQUENCE [LARGE SCALE GENOMIC DNA]</scope>
    <source>
        <strain evidence="12 13">SWCO2</strain>
    </source>
</reference>
<gene>
    <name evidence="12" type="primary">modC</name>
    <name evidence="12" type="ORF">DZC30_06735</name>
</gene>
<keyword evidence="8" id="KW-0472">Membrane</keyword>
<comment type="caution">
    <text evidence="12">The sequence shown here is derived from an EMBL/GenBank/DDBJ whole genome shotgun (WGS) entry which is preliminary data.</text>
</comment>
<dbReference type="OrthoDB" id="5298774at2"/>
<dbReference type="SUPFAM" id="SSF52540">
    <property type="entry name" value="P-loop containing nucleoside triphosphate hydrolases"/>
    <property type="match status" value="1"/>
</dbReference>
<evidence type="ECO:0000256" key="8">
    <source>
        <dbReference type="ARBA" id="ARBA00023136"/>
    </source>
</evidence>
<dbReference type="InterPro" id="IPR050334">
    <property type="entry name" value="Molybdenum_import_ModC"/>
</dbReference>
<dbReference type="PROSITE" id="PS50893">
    <property type="entry name" value="ABC_TRANSPORTER_2"/>
    <property type="match status" value="1"/>
</dbReference>
<dbReference type="InterPro" id="IPR003439">
    <property type="entry name" value="ABC_transporter-like_ATP-bd"/>
</dbReference>
<dbReference type="InterPro" id="IPR004606">
    <property type="entry name" value="Mop_domain"/>
</dbReference>
<feature type="domain" description="Mop" evidence="11">
    <location>
        <begin position="297"/>
        <end position="361"/>
    </location>
</feature>
<keyword evidence="13" id="KW-1185">Reference proteome</keyword>
<dbReference type="Gene3D" id="3.40.50.300">
    <property type="entry name" value="P-loop containing nucleotide triphosphate hydrolases"/>
    <property type="match status" value="1"/>
</dbReference>
<dbReference type="PANTHER" id="PTHR43514">
    <property type="entry name" value="ABC TRANSPORTER I FAMILY MEMBER 10"/>
    <property type="match status" value="1"/>
</dbReference>
<evidence type="ECO:0000256" key="9">
    <source>
        <dbReference type="PROSITE-ProRule" id="PRU01213"/>
    </source>
</evidence>
<dbReference type="PROSITE" id="PS51866">
    <property type="entry name" value="MOP"/>
    <property type="match status" value="1"/>
</dbReference>
<evidence type="ECO:0000259" key="11">
    <source>
        <dbReference type="PROSITE" id="PS51866"/>
    </source>
</evidence>
<evidence type="ECO:0000313" key="13">
    <source>
        <dbReference type="Proteomes" id="UP000261948"/>
    </source>
</evidence>
<dbReference type="GO" id="GO:0016020">
    <property type="term" value="C:membrane"/>
    <property type="evidence" value="ECO:0007669"/>
    <property type="project" value="InterPro"/>
</dbReference>
<keyword evidence="2" id="KW-1003">Cell membrane</keyword>
<keyword evidence="3 9" id="KW-0500">Molybdenum</keyword>
<dbReference type="Pfam" id="PF00005">
    <property type="entry name" value="ABC_tran"/>
    <property type="match status" value="1"/>
</dbReference>
<dbReference type="SUPFAM" id="SSF50331">
    <property type="entry name" value="MOP-like"/>
    <property type="match status" value="1"/>
</dbReference>
<dbReference type="EMBL" id="QURR01000006">
    <property type="protein sequence ID" value="RGE45964.1"/>
    <property type="molecule type" value="Genomic_DNA"/>
</dbReference>
<dbReference type="GO" id="GO:0005524">
    <property type="term" value="F:ATP binding"/>
    <property type="evidence" value="ECO:0007669"/>
    <property type="project" value="UniProtKB-KW"/>
</dbReference>